<protein>
    <recommendedName>
        <fullName evidence="3">Vacuolar protein sorting-associated protein 54</fullName>
    </recommendedName>
</protein>
<dbReference type="InterPro" id="IPR039745">
    <property type="entry name" value="Vps54"/>
</dbReference>
<dbReference type="VEuPathDB" id="VectorBase:CSON015174"/>
<dbReference type="AlphaFoldDB" id="A0A336LPB0"/>
<feature type="domain" description="Vacuolar protein sorting-associated protein 54 N-terminal" evidence="9">
    <location>
        <begin position="250"/>
        <end position="403"/>
    </location>
</feature>
<name>A0A336LPB0_CULSO</name>
<evidence type="ECO:0000256" key="2">
    <source>
        <dbReference type="ARBA" id="ARBA00009150"/>
    </source>
</evidence>
<dbReference type="EMBL" id="UFQT01000093">
    <property type="protein sequence ID" value="SSX19625.1"/>
    <property type="molecule type" value="Genomic_DNA"/>
</dbReference>
<evidence type="ECO:0000259" key="8">
    <source>
        <dbReference type="Pfam" id="PF07928"/>
    </source>
</evidence>
<sequence>MFQTNRRESNNNVQMANKLSSLGINDFNNSVPAWQTCNFCSSMDTFRTSADFTKHLRERHCSVEGGSFVCRYGYNGVCSSLPLDGVSDRDYESHVERYHVNTNAKEAEVKWSVFSAAQNLPAVLNDPSRGKQANFFTKKWGIDFVEKTPIYQSPHLPDIKWEHFDLYVRKIGKRFRRHKRFDQLAKLDQSQSTSSPKTLANDSLGGASLDDIPKIFFKSDIELHNPATFAQVFPGIGEKDELKQSGRLLQERLSHYLDIVEVHIAKQVSRRSSAFFHAMTSQDAIMEEMHQATANVKSLREKLISHDRLQVHESLKLVSMAQIKSNQRNVLEKLKLMAHVHKTQPTIQLLLGTQDYVAALDLICATQDILTKELTSIHCFKHLPSQLVEIDRLIDKMLANEFQRYSTADLNRPLLTKDDRALDEDKLICVVSGLLRKKNFTFIDTYKEEAITAIRAVIKEMVINLIATTDAEICLTGAGEEAQILSLEEWILFLDAARDKLLKLLHRIKLVHDVMLQTADLSAGKYISDMNFHDTEVFLSADDHKVVEIQLVDLLLSVCTYVHERCANLVSNQCLEKNPATAEEILRLSELVDELCLGCEEISGVQTVPLRAACKVHGNRFAQKFHAERKSKIALLLDSERWKRVEIPYRFQMLINAISKGNFIEITEDPENSPSPVLMLDDNPYTLTGVTIILIQVITEYCLCAKQLPIIASQLSRNVLDLLRTFNSRSCQLVLGAGALHSAGLKTITSANLALVSRSLQLIVLILPRIQEHFQNIDTTTTNSTAPTSAYDAIEKDFQSHIKELENKILSIMCGMCAAQLQSWEAKPPIPSQAFRNISRTFVKLHEAIGPILPQTQVTQLFQQIHKNFKDKLRDQLLKLNIVKNGGPQHAIVTQELGFYLETLKTLKVLPESDLHDDNLKDIWL</sequence>
<keyword evidence="7" id="KW-0175">Coiled coil</keyword>
<dbReference type="PANTHER" id="PTHR12965:SF0">
    <property type="entry name" value="VACUOLAR PROTEIN SORTING-ASSOCIATED PROTEIN 54"/>
    <property type="match status" value="1"/>
</dbReference>
<evidence type="ECO:0000256" key="1">
    <source>
        <dbReference type="ARBA" id="ARBA00004601"/>
    </source>
</evidence>
<dbReference type="GO" id="GO:0019905">
    <property type="term" value="F:syntaxin binding"/>
    <property type="evidence" value="ECO:0007669"/>
    <property type="project" value="TreeGrafter"/>
</dbReference>
<evidence type="ECO:0000256" key="4">
    <source>
        <dbReference type="ARBA" id="ARBA00022448"/>
    </source>
</evidence>
<dbReference type="Pfam" id="PF07928">
    <property type="entry name" value="Vps54"/>
    <property type="match status" value="1"/>
</dbReference>
<dbReference type="PANTHER" id="PTHR12965">
    <property type="entry name" value="VACUOLAR PROTEIN SORTING 54"/>
    <property type="match status" value="1"/>
</dbReference>
<reference evidence="10" key="1">
    <citation type="submission" date="2018-07" db="EMBL/GenBank/DDBJ databases">
        <authorList>
            <person name="Quirk P.G."/>
            <person name="Krulwich T.A."/>
        </authorList>
    </citation>
    <scope>NUCLEOTIDE SEQUENCE</scope>
</reference>
<comment type="subcellular location">
    <subcellularLocation>
        <location evidence="1">Golgi apparatus</location>
        <location evidence="1">trans-Golgi network</location>
    </subcellularLocation>
</comment>
<keyword evidence="6" id="KW-0333">Golgi apparatus</keyword>
<evidence type="ECO:0000313" key="10">
    <source>
        <dbReference type="EMBL" id="SSX19625.1"/>
    </source>
</evidence>
<dbReference type="Pfam" id="PF10475">
    <property type="entry name" value="Vps54_N"/>
    <property type="match status" value="1"/>
</dbReference>
<keyword evidence="4" id="KW-0813">Transport</keyword>
<comment type="similarity">
    <text evidence="2">Belongs to the VPS54 family.</text>
</comment>
<evidence type="ECO:0000256" key="5">
    <source>
        <dbReference type="ARBA" id="ARBA00022927"/>
    </source>
</evidence>
<evidence type="ECO:0000256" key="3">
    <source>
        <dbReference type="ARBA" id="ARBA00017665"/>
    </source>
</evidence>
<dbReference type="GO" id="GO:0000938">
    <property type="term" value="C:GARP complex"/>
    <property type="evidence" value="ECO:0007669"/>
    <property type="project" value="InterPro"/>
</dbReference>
<dbReference type="GO" id="GO:0042147">
    <property type="term" value="P:retrograde transport, endosome to Golgi"/>
    <property type="evidence" value="ECO:0007669"/>
    <property type="project" value="InterPro"/>
</dbReference>
<dbReference type="Gene3D" id="1.20.1280.130">
    <property type="match status" value="1"/>
</dbReference>
<dbReference type="Gene3D" id="6.10.250.860">
    <property type="match status" value="1"/>
</dbReference>
<dbReference type="GO" id="GO:0006896">
    <property type="term" value="P:Golgi to vacuole transport"/>
    <property type="evidence" value="ECO:0007669"/>
    <property type="project" value="TreeGrafter"/>
</dbReference>
<dbReference type="InterPro" id="IPR012501">
    <property type="entry name" value="Vps54_C"/>
</dbReference>
<dbReference type="InterPro" id="IPR019515">
    <property type="entry name" value="VPS54_N"/>
</dbReference>
<proteinExistence type="inferred from homology"/>
<dbReference type="OMA" id="FSFVQSY"/>
<keyword evidence="5" id="KW-0653">Protein transport</keyword>
<evidence type="ECO:0000259" key="9">
    <source>
        <dbReference type="Pfam" id="PF10475"/>
    </source>
</evidence>
<organism evidence="10">
    <name type="scientific">Culicoides sonorensis</name>
    <name type="common">Biting midge</name>
    <dbReference type="NCBI Taxonomy" id="179676"/>
    <lineage>
        <taxon>Eukaryota</taxon>
        <taxon>Metazoa</taxon>
        <taxon>Ecdysozoa</taxon>
        <taxon>Arthropoda</taxon>
        <taxon>Hexapoda</taxon>
        <taxon>Insecta</taxon>
        <taxon>Pterygota</taxon>
        <taxon>Neoptera</taxon>
        <taxon>Endopterygota</taxon>
        <taxon>Diptera</taxon>
        <taxon>Nematocera</taxon>
        <taxon>Chironomoidea</taxon>
        <taxon>Ceratopogonidae</taxon>
        <taxon>Ceratopogoninae</taxon>
        <taxon>Culicoides</taxon>
        <taxon>Monoculicoides</taxon>
    </lineage>
</organism>
<feature type="domain" description="Vacuolar protein sorting-associated protein 54 C-terminal" evidence="8">
    <location>
        <begin position="684"/>
        <end position="813"/>
    </location>
</feature>
<evidence type="ECO:0000256" key="7">
    <source>
        <dbReference type="ARBA" id="ARBA00023054"/>
    </source>
</evidence>
<accession>A0A336LPB0</accession>
<evidence type="ECO:0000256" key="6">
    <source>
        <dbReference type="ARBA" id="ARBA00023034"/>
    </source>
</evidence>
<gene>
    <name evidence="10" type="primary">CSON015174</name>
</gene>
<dbReference type="GO" id="GO:0005829">
    <property type="term" value="C:cytosol"/>
    <property type="evidence" value="ECO:0007669"/>
    <property type="project" value="GOC"/>
</dbReference>
<dbReference type="GO" id="GO:0015031">
    <property type="term" value="P:protein transport"/>
    <property type="evidence" value="ECO:0007669"/>
    <property type="project" value="UniProtKB-KW"/>
</dbReference>